<keyword evidence="3" id="KW-0032">Aminotransferase</keyword>
<sequence length="589" mass="64356">MIDCSAPFVLLDDARRSDASPARLYCKPRQIICANDQSEIEKALDAVADAQRGGLHAAGFMAYEAGFAIEPRLAAQLTDHALPTPLLWFGLFDGFEEIAAGHVADLLPDPEGCWFGPVRPSIARAEYERAFLAVENYIEAGDIYQANLTFRAHAAYAGNPLALYAAIRPRAAAGYGGVIWTGKDWFLSFSPELFFALRAGRVTAKPMKGTALRNADAAIDAGLADELRTDPKQRAENLMIVDLLRNDLSRVAKPASVEVPQLFDIESYPTVHQMTSTVTAELADGKDVIDLLRAIYPCGSITGAPKIRAMQIIDELETAPRGIYCGSFGRIDPNGDAAFNVAIRTFHLNEMTKQASLGLGSGVVADSEAATEWAECLAKGEFARVQRRDFDLIETMRFETAAGILRLEMHLERMKASAQALGFEFDRHEARNRLHAATFHLEQDARIRLLASRTGTLSVEIGALPVAPDKAWRVAVVPLPVDSGDFRLRHKTTDRAFYDAARKSAGADEVLFTNQQGEITEGSFTCLFVERDGQLRTPPLARGLLPSILRRELLESGRAIEADLTPADLDAGFFLGNSLRGLIPARRVA</sequence>
<reference evidence="4" key="1">
    <citation type="journal article" date="2019" name="Int. J. Syst. Evol. Microbiol.">
        <title>The Global Catalogue of Microorganisms (GCM) 10K type strain sequencing project: providing services to taxonomists for standard genome sequencing and annotation.</title>
        <authorList>
            <consortium name="The Broad Institute Genomics Platform"/>
            <consortium name="The Broad Institute Genome Sequencing Center for Infectious Disease"/>
            <person name="Wu L."/>
            <person name="Ma J."/>
        </authorList>
    </citation>
    <scope>NUCLEOTIDE SEQUENCE [LARGE SCALE GENOMIC DNA]</scope>
    <source>
        <strain evidence="4">CGMCC 1.12449</strain>
    </source>
</reference>
<accession>A0ABW4MCT1</accession>
<dbReference type="NCBIfam" id="TIGR00553">
    <property type="entry name" value="pabB"/>
    <property type="match status" value="1"/>
</dbReference>
<dbReference type="Gene3D" id="3.30.470.10">
    <property type="match status" value="1"/>
</dbReference>
<dbReference type="Gene3D" id="3.20.10.10">
    <property type="entry name" value="D-amino Acid Aminotransferase, subunit A, domain 2"/>
    <property type="match status" value="1"/>
</dbReference>
<gene>
    <name evidence="3" type="primary">pabB</name>
    <name evidence="3" type="ORF">ACFSAG_04755</name>
</gene>
<dbReference type="PANTHER" id="PTHR11236">
    <property type="entry name" value="AMINOBENZOATE/ANTHRANILATE SYNTHASE"/>
    <property type="match status" value="1"/>
</dbReference>
<dbReference type="InterPro" id="IPR036038">
    <property type="entry name" value="Aminotransferase-like"/>
</dbReference>
<dbReference type="PANTHER" id="PTHR11236:SF50">
    <property type="entry name" value="AMINODEOXYCHORISMATE SYNTHASE COMPONENT 1"/>
    <property type="match status" value="1"/>
</dbReference>
<dbReference type="PRINTS" id="PR00095">
    <property type="entry name" value="ANTSNTHASEI"/>
</dbReference>
<feature type="domain" description="Chorismate-utilising enzyme C-terminal" evidence="2">
    <location>
        <begin position="124"/>
        <end position="379"/>
    </location>
</feature>
<dbReference type="Gene3D" id="3.60.120.10">
    <property type="entry name" value="Anthranilate synthase"/>
    <property type="match status" value="1"/>
</dbReference>
<protein>
    <recommendedName>
        <fullName evidence="1">Probable branched-chain-amino-acid aminotransferase</fullName>
    </recommendedName>
</protein>
<name>A0ABW4MCT1_9SPHN</name>
<dbReference type="SUPFAM" id="SSF56752">
    <property type="entry name" value="D-aminoacid aminotransferase-like PLP-dependent enzymes"/>
    <property type="match status" value="1"/>
</dbReference>
<dbReference type="InterPro" id="IPR005802">
    <property type="entry name" value="ADC_synth_comp_1"/>
</dbReference>
<comment type="caution">
    <text evidence="3">The sequence shown here is derived from an EMBL/GenBank/DDBJ whole genome shotgun (WGS) entry which is preliminary data.</text>
</comment>
<keyword evidence="4" id="KW-1185">Reference proteome</keyword>
<dbReference type="InterPro" id="IPR043131">
    <property type="entry name" value="BCAT-like_N"/>
</dbReference>
<dbReference type="Proteomes" id="UP001597215">
    <property type="component" value="Unassembled WGS sequence"/>
</dbReference>
<dbReference type="Pfam" id="PF01063">
    <property type="entry name" value="Aminotran_4"/>
    <property type="match status" value="1"/>
</dbReference>
<dbReference type="EMBL" id="JBHUEL010000003">
    <property type="protein sequence ID" value="MFD1766152.1"/>
    <property type="molecule type" value="Genomic_DNA"/>
</dbReference>
<dbReference type="RefSeq" id="WP_381511867.1">
    <property type="nucleotide sequence ID" value="NZ_JBHUEL010000003.1"/>
</dbReference>
<dbReference type="InterPro" id="IPR043132">
    <property type="entry name" value="BCAT-like_C"/>
</dbReference>
<dbReference type="InterPro" id="IPR015890">
    <property type="entry name" value="Chorismate_C"/>
</dbReference>
<evidence type="ECO:0000313" key="3">
    <source>
        <dbReference type="EMBL" id="MFD1766152.1"/>
    </source>
</evidence>
<dbReference type="GO" id="GO:0046820">
    <property type="term" value="F:4-amino-4-deoxychorismate synthase activity"/>
    <property type="evidence" value="ECO:0007669"/>
    <property type="project" value="UniProtKB-EC"/>
</dbReference>
<evidence type="ECO:0000313" key="4">
    <source>
        <dbReference type="Proteomes" id="UP001597215"/>
    </source>
</evidence>
<dbReference type="InterPro" id="IPR001544">
    <property type="entry name" value="Aminotrans_IV"/>
</dbReference>
<dbReference type="InterPro" id="IPR019999">
    <property type="entry name" value="Anth_synth_I-like"/>
</dbReference>
<proteinExistence type="predicted"/>
<organism evidence="3 4">
    <name type="scientific">Sphingorhabdus buctiana</name>
    <dbReference type="NCBI Taxonomy" id="1508805"/>
    <lineage>
        <taxon>Bacteria</taxon>
        <taxon>Pseudomonadati</taxon>
        <taxon>Pseudomonadota</taxon>
        <taxon>Alphaproteobacteria</taxon>
        <taxon>Sphingomonadales</taxon>
        <taxon>Sphingomonadaceae</taxon>
        <taxon>Sphingorhabdus</taxon>
    </lineage>
</organism>
<evidence type="ECO:0000259" key="2">
    <source>
        <dbReference type="Pfam" id="PF00425"/>
    </source>
</evidence>
<evidence type="ECO:0000256" key="1">
    <source>
        <dbReference type="ARBA" id="ARBA00014472"/>
    </source>
</evidence>
<dbReference type="Pfam" id="PF00425">
    <property type="entry name" value="Chorismate_bind"/>
    <property type="match status" value="1"/>
</dbReference>
<dbReference type="SUPFAM" id="SSF56322">
    <property type="entry name" value="ADC synthase"/>
    <property type="match status" value="1"/>
</dbReference>
<keyword evidence="3" id="KW-0808">Transferase</keyword>
<dbReference type="InterPro" id="IPR005801">
    <property type="entry name" value="ADC_synthase"/>
</dbReference>